<accession>A0A915EQ17</accession>
<dbReference type="Proteomes" id="UP000887574">
    <property type="component" value="Unplaced"/>
</dbReference>
<proteinExistence type="predicted"/>
<feature type="signal peptide" evidence="1">
    <location>
        <begin position="1"/>
        <end position="24"/>
    </location>
</feature>
<keyword evidence="1" id="KW-0732">Signal</keyword>
<protein>
    <submittedName>
        <fullName evidence="3">Uncharacterized protein</fullName>
    </submittedName>
</protein>
<evidence type="ECO:0000313" key="2">
    <source>
        <dbReference type="Proteomes" id="UP000887574"/>
    </source>
</evidence>
<sequence>MTMIFSQIFTLILLHLTFLMIARAAYIDYSGAISGETDNMNAPQSGWLIRKFYNRSPPISAYDSNDREGNLVWMYTDNSNSRPELRGFNNLRTSLPSSDWLQAEKDLRKEQCLDWQTGNVQIREKVRIKKGCFATHNTFACIY</sequence>
<dbReference type="WBParaSite" id="jg9187">
    <property type="protein sequence ID" value="jg9187"/>
    <property type="gene ID" value="jg9187"/>
</dbReference>
<feature type="chain" id="PRO_5037622679" evidence="1">
    <location>
        <begin position="25"/>
        <end position="143"/>
    </location>
</feature>
<reference evidence="3" key="1">
    <citation type="submission" date="2022-11" db="UniProtKB">
        <authorList>
            <consortium name="WormBaseParasite"/>
        </authorList>
    </citation>
    <scope>IDENTIFICATION</scope>
</reference>
<dbReference type="AlphaFoldDB" id="A0A915EQ17"/>
<organism evidence="2 3">
    <name type="scientific">Ditylenchus dipsaci</name>
    <dbReference type="NCBI Taxonomy" id="166011"/>
    <lineage>
        <taxon>Eukaryota</taxon>
        <taxon>Metazoa</taxon>
        <taxon>Ecdysozoa</taxon>
        <taxon>Nematoda</taxon>
        <taxon>Chromadorea</taxon>
        <taxon>Rhabditida</taxon>
        <taxon>Tylenchina</taxon>
        <taxon>Tylenchomorpha</taxon>
        <taxon>Sphaerularioidea</taxon>
        <taxon>Anguinidae</taxon>
        <taxon>Anguininae</taxon>
        <taxon>Ditylenchus</taxon>
    </lineage>
</organism>
<name>A0A915EQ17_9BILA</name>
<evidence type="ECO:0000256" key="1">
    <source>
        <dbReference type="SAM" id="SignalP"/>
    </source>
</evidence>
<evidence type="ECO:0000313" key="3">
    <source>
        <dbReference type="WBParaSite" id="jg9187"/>
    </source>
</evidence>
<keyword evidence="2" id="KW-1185">Reference proteome</keyword>